<dbReference type="GO" id="GO:0006526">
    <property type="term" value="P:L-arginine biosynthetic process"/>
    <property type="evidence" value="ECO:0007669"/>
    <property type="project" value="TreeGrafter"/>
</dbReference>
<dbReference type="GO" id="GO:0046872">
    <property type="term" value="F:metal ion binding"/>
    <property type="evidence" value="ECO:0007669"/>
    <property type="project" value="UniProtKB-KW"/>
</dbReference>
<dbReference type="InterPro" id="IPR036264">
    <property type="entry name" value="Bact_exopeptidase_dim_dom"/>
</dbReference>
<dbReference type="Pfam" id="PF07687">
    <property type="entry name" value="M20_dimer"/>
    <property type="match status" value="1"/>
</dbReference>
<dbReference type="Gene3D" id="3.40.630.10">
    <property type="entry name" value="Zn peptidases"/>
    <property type="match status" value="1"/>
</dbReference>
<dbReference type="NCBIfam" id="TIGR01900">
    <property type="entry name" value="dapE-gram_pos"/>
    <property type="match status" value="1"/>
</dbReference>
<dbReference type="Pfam" id="PF01546">
    <property type="entry name" value="Peptidase_M20"/>
    <property type="match status" value="1"/>
</dbReference>
<gene>
    <name evidence="4" type="ORF">MNBD_ACTINO01-253</name>
</gene>
<dbReference type="EMBL" id="UOEI01000646">
    <property type="protein sequence ID" value="VAW08861.1"/>
    <property type="molecule type" value="Genomic_DNA"/>
</dbReference>
<dbReference type="PANTHER" id="PTHR43808:SF31">
    <property type="entry name" value="N-ACETYL-L-CITRULLINE DEACETYLASE"/>
    <property type="match status" value="1"/>
</dbReference>
<dbReference type="InterPro" id="IPR010174">
    <property type="entry name" value="Succinyl-DAP_deSuclase_DapE"/>
</dbReference>
<dbReference type="GO" id="GO:0009089">
    <property type="term" value="P:lysine biosynthetic process via diaminopimelate"/>
    <property type="evidence" value="ECO:0007669"/>
    <property type="project" value="InterPro"/>
</dbReference>
<dbReference type="InterPro" id="IPR011650">
    <property type="entry name" value="Peptidase_M20_dimer"/>
</dbReference>
<evidence type="ECO:0000259" key="3">
    <source>
        <dbReference type="Pfam" id="PF07687"/>
    </source>
</evidence>
<keyword evidence="2 4" id="KW-0378">Hydrolase</keyword>
<dbReference type="Gene3D" id="3.30.70.360">
    <property type="match status" value="1"/>
</dbReference>
<dbReference type="GO" id="GO:0009014">
    <property type="term" value="F:succinyl-diaminopimelate desuccinylase activity"/>
    <property type="evidence" value="ECO:0007669"/>
    <property type="project" value="UniProtKB-EC"/>
</dbReference>
<dbReference type="SUPFAM" id="SSF55031">
    <property type="entry name" value="Bacterial exopeptidase dimerisation domain"/>
    <property type="match status" value="1"/>
</dbReference>
<evidence type="ECO:0000256" key="2">
    <source>
        <dbReference type="ARBA" id="ARBA00022801"/>
    </source>
</evidence>
<name>A0A3B0SR72_9ZZZZ</name>
<proteinExistence type="predicted"/>
<reference evidence="4" key="1">
    <citation type="submission" date="2018-06" db="EMBL/GenBank/DDBJ databases">
        <authorList>
            <person name="Zhirakovskaya E."/>
        </authorList>
    </citation>
    <scope>NUCLEOTIDE SEQUENCE</scope>
</reference>
<dbReference type="SUPFAM" id="SSF53187">
    <property type="entry name" value="Zn-dependent exopeptidases"/>
    <property type="match status" value="1"/>
</dbReference>
<dbReference type="GO" id="GO:0008777">
    <property type="term" value="F:acetylornithine deacetylase activity"/>
    <property type="evidence" value="ECO:0007669"/>
    <property type="project" value="TreeGrafter"/>
</dbReference>
<sequence length="347" mass="37026">MTILETLIELVDTPSVTGDEDRLCSWIEARYATRYRTQRVGNSVIVGHPIDGGSFVALYGHTDTVPVQGDPKASTAGDRLVGLGSSDMKSGLAVMMELLDNGVRESTGGLVGVFYDAEEGPAANNGLEAVLDAAPWLTGADISIVLEPTDLNLELGCNGALNADVIFKGSTAHSARPWLGENAITKAGKWLATMHDREPDTIDIDGLEYREVFSVTKAAGGIANNIIPGEFIVNLNHRFPPVYSIEDAEARLLEVASGADDVVIRDRAPAGKIDLDHPGVQRLDALIGGKRLAKQGWTDVARLTERGAVAVNYGPGEVAQAHQVDESVPIANLQTAYDVLEEFLTQD</sequence>
<accession>A0A3B0SR72</accession>
<keyword evidence="1" id="KW-0479">Metal-binding</keyword>
<dbReference type="InterPro" id="IPR050072">
    <property type="entry name" value="Peptidase_M20A"/>
</dbReference>
<dbReference type="PANTHER" id="PTHR43808">
    <property type="entry name" value="ACETYLORNITHINE DEACETYLASE"/>
    <property type="match status" value="1"/>
</dbReference>
<evidence type="ECO:0000256" key="1">
    <source>
        <dbReference type="ARBA" id="ARBA00022723"/>
    </source>
</evidence>
<protein>
    <submittedName>
        <fullName evidence="4">N-succinyl-L,L-diaminopimelate desuccinylase</fullName>
        <ecNumber evidence="4">3.5.1.18</ecNumber>
    </submittedName>
</protein>
<dbReference type="InterPro" id="IPR002933">
    <property type="entry name" value="Peptidase_M20"/>
</dbReference>
<dbReference type="AlphaFoldDB" id="A0A3B0SR72"/>
<dbReference type="EC" id="3.5.1.18" evidence="4"/>
<evidence type="ECO:0000313" key="4">
    <source>
        <dbReference type="EMBL" id="VAW08861.1"/>
    </source>
</evidence>
<feature type="domain" description="Peptidase M20 dimerisation" evidence="3">
    <location>
        <begin position="158"/>
        <end position="256"/>
    </location>
</feature>
<organism evidence="4">
    <name type="scientific">hydrothermal vent metagenome</name>
    <dbReference type="NCBI Taxonomy" id="652676"/>
    <lineage>
        <taxon>unclassified sequences</taxon>
        <taxon>metagenomes</taxon>
        <taxon>ecological metagenomes</taxon>
    </lineage>
</organism>